<evidence type="ECO:0000256" key="8">
    <source>
        <dbReference type="ARBA" id="ARBA00023306"/>
    </source>
</evidence>
<evidence type="ECO:0000256" key="2">
    <source>
        <dbReference type="ARBA" id="ARBA00009252"/>
    </source>
</evidence>
<dbReference type="GO" id="GO:0008270">
    <property type="term" value="F:zinc ion binding"/>
    <property type="evidence" value="ECO:0007669"/>
    <property type="project" value="UniProtKB-KW"/>
</dbReference>
<dbReference type="Pfam" id="PF12830">
    <property type="entry name" value="Nipped-B_C"/>
    <property type="match status" value="1"/>
</dbReference>
<dbReference type="OMA" id="GSTDWPA"/>
<dbReference type="GO" id="GO:0140588">
    <property type="term" value="P:chromatin looping"/>
    <property type="evidence" value="ECO:0007669"/>
    <property type="project" value="InterPro"/>
</dbReference>
<feature type="region of interest" description="Disordered" evidence="11">
    <location>
        <begin position="1455"/>
        <end position="1474"/>
    </location>
</feature>
<evidence type="ECO:0000256" key="3">
    <source>
        <dbReference type="ARBA" id="ARBA00022723"/>
    </source>
</evidence>
<evidence type="ECO:0000313" key="13">
    <source>
        <dbReference type="EnsemblPlants" id="cds.evm.model.10.1749"/>
    </source>
</evidence>
<dbReference type="FunFam" id="1.25.10.10:FF:000697">
    <property type="entry name" value="Sister chromatid cohesion protein"/>
    <property type="match status" value="1"/>
</dbReference>
<evidence type="ECO:0000259" key="12">
    <source>
        <dbReference type="PROSITE" id="PS50016"/>
    </source>
</evidence>
<dbReference type="CDD" id="cd23958">
    <property type="entry name" value="SCC2"/>
    <property type="match status" value="1"/>
</dbReference>
<dbReference type="InterPro" id="IPR011011">
    <property type="entry name" value="Znf_FYVE_PHD"/>
</dbReference>
<dbReference type="Proteomes" id="UP000596661">
    <property type="component" value="Unassembled WGS sequence"/>
</dbReference>
<organism evidence="13 14">
    <name type="scientific">Cannabis sativa</name>
    <name type="common">Hemp</name>
    <name type="synonym">Marijuana</name>
    <dbReference type="NCBI Taxonomy" id="3483"/>
    <lineage>
        <taxon>Eukaryota</taxon>
        <taxon>Viridiplantae</taxon>
        <taxon>Streptophyta</taxon>
        <taxon>Embryophyta</taxon>
        <taxon>Tracheophyta</taxon>
        <taxon>Spermatophyta</taxon>
        <taxon>Magnoliopsida</taxon>
        <taxon>eudicotyledons</taxon>
        <taxon>Gunneridae</taxon>
        <taxon>Pentapetalae</taxon>
        <taxon>rosids</taxon>
        <taxon>fabids</taxon>
        <taxon>Rosales</taxon>
        <taxon>Cannabaceae</taxon>
        <taxon>Cannabis</taxon>
    </lineage>
</organism>
<dbReference type="PROSITE" id="PS01359">
    <property type="entry name" value="ZF_PHD_1"/>
    <property type="match status" value="1"/>
</dbReference>
<evidence type="ECO:0000256" key="6">
    <source>
        <dbReference type="ARBA" id="ARBA00022833"/>
    </source>
</evidence>
<keyword evidence="5 9" id="KW-0863">Zinc-finger</keyword>
<evidence type="ECO:0000256" key="9">
    <source>
        <dbReference type="PROSITE-ProRule" id="PRU00146"/>
    </source>
</evidence>
<proteinExistence type="inferred from homology"/>
<dbReference type="InterPro" id="IPR033031">
    <property type="entry name" value="Scc2/Nipped-B"/>
</dbReference>
<feature type="domain" description="PHD-type" evidence="12">
    <location>
        <begin position="661"/>
        <end position="711"/>
    </location>
</feature>
<evidence type="ECO:0000256" key="7">
    <source>
        <dbReference type="ARBA" id="ARBA00023242"/>
    </source>
</evidence>
<feature type="region of interest" description="Disordered" evidence="11">
    <location>
        <begin position="1770"/>
        <end position="1801"/>
    </location>
</feature>
<feature type="region of interest" description="Disordered" evidence="11">
    <location>
        <begin position="351"/>
        <end position="375"/>
    </location>
</feature>
<dbReference type="InterPro" id="IPR013083">
    <property type="entry name" value="Znf_RING/FYVE/PHD"/>
</dbReference>
<protein>
    <recommendedName>
        <fullName evidence="10">Sister chromatid cohesion protein</fullName>
    </recommendedName>
</protein>
<dbReference type="GO" id="GO:0090694">
    <property type="term" value="C:Scc2-Scc4 cohesin loading complex"/>
    <property type="evidence" value="ECO:0007669"/>
    <property type="project" value="TreeGrafter"/>
</dbReference>
<dbReference type="GO" id="GO:0071169">
    <property type="term" value="P:establishment of protein localization to chromatin"/>
    <property type="evidence" value="ECO:0007669"/>
    <property type="project" value="TreeGrafter"/>
</dbReference>
<dbReference type="GO" id="GO:0009793">
    <property type="term" value="P:embryo development ending in seed dormancy"/>
    <property type="evidence" value="ECO:0007669"/>
    <property type="project" value="EnsemblPlants"/>
</dbReference>
<dbReference type="PANTHER" id="PTHR21704:SF18">
    <property type="entry name" value="NIPPED-B-LIKE PROTEIN"/>
    <property type="match status" value="1"/>
</dbReference>
<keyword evidence="3" id="KW-0479">Metal-binding</keyword>
<dbReference type="GO" id="GO:0034087">
    <property type="term" value="P:establishment of mitotic sister chromatid cohesion"/>
    <property type="evidence" value="ECO:0007669"/>
    <property type="project" value="TreeGrafter"/>
</dbReference>
<dbReference type="PROSITE" id="PS50016">
    <property type="entry name" value="ZF_PHD_2"/>
    <property type="match status" value="1"/>
</dbReference>
<feature type="region of interest" description="Disordered" evidence="11">
    <location>
        <begin position="164"/>
        <end position="194"/>
    </location>
</feature>
<comment type="similarity">
    <text evidence="2 10">Belongs to the SCC2/Nipped-B family.</text>
</comment>
<evidence type="ECO:0000256" key="4">
    <source>
        <dbReference type="ARBA" id="ARBA00022737"/>
    </source>
</evidence>
<evidence type="ECO:0000256" key="1">
    <source>
        <dbReference type="ARBA" id="ARBA00004123"/>
    </source>
</evidence>
<evidence type="ECO:0000313" key="14">
    <source>
        <dbReference type="Proteomes" id="UP000596661"/>
    </source>
</evidence>
<keyword evidence="14" id="KW-1185">Reference proteome</keyword>
<dbReference type="GO" id="GO:1990414">
    <property type="term" value="P:replication-born double-strand break repair via sister chromatid exchange"/>
    <property type="evidence" value="ECO:0007669"/>
    <property type="project" value="TreeGrafter"/>
</dbReference>
<reference evidence="13" key="1">
    <citation type="submission" date="2021-03" db="UniProtKB">
        <authorList>
            <consortium name="EnsemblPlants"/>
        </authorList>
    </citation>
    <scope>IDENTIFICATION</scope>
</reference>
<dbReference type="SMART" id="SM00249">
    <property type="entry name" value="PHD"/>
    <property type="match status" value="1"/>
</dbReference>
<dbReference type="InterPro" id="IPR016024">
    <property type="entry name" value="ARM-type_fold"/>
</dbReference>
<dbReference type="Pfam" id="PF12765">
    <property type="entry name" value="Cohesin_HEAT"/>
    <property type="match status" value="1"/>
</dbReference>
<dbReference type="SUPFAM" id="SSF48371">
    <property type="entry name" value="ARM repeat"/>
    <property type="match status" value="1"/>
</dbReference>
<dbReference type="CDD" id="cd15489">
    <property type="entry name" value="PHD_SF"/>
    <property type="match status" value="1"/>
</dbReference>
<keyword evidence="7 10" id="KW-0539">Nucleus</keyword>
<dbReference type="GO" id="GO:0010468">
    <property type="term" value="P:regulation of gene expression"/>
    <property type="evidence" value="ECO:0007669"/>
    <property type="project" value="InterPro"/>
</dbReference>
<dbReference type="InterPro" id="IPR019787">
    <property type="entry name" value="Znf_PHD-finger"/>
</dbReference>
<comment type="subcellular location">
    <subcellularLocation>
        <location evidence="1 10">Nucleus</location>
    </subcellularLocation>
</comment>
<evidence type="ECO:0000256" key="11">
    <source>
        <dbReference type="SAM" id="MobiDB-lite"/>
    </source>
</evidence>
<accession>A0A803QKS3</accession>
<sequence length="1801" mass="202477">MSYQQPSGFGPVAWSQRGIGLTNTIHSEVAPCLPLPSLPVFCGASDPELSLFDVPNRNSFWALDRSEVLAQSGKIADLLRQTDVSYLNLREDSRAVSYGYLEPLNLHDEVLRFNPEAFDLSDPGPLKDQISAGTVPEKTFEPALPIPSHDQRGVTTRSRLFSEAPAHDVSMSSSRKTRAKKKVTENTSTSVEPDPTEIQDAVISSFCELVDDFCGKAEIFGDDQDEAEWLSLPLSDIRDIVNEIMSIRTKKLLHLLPVESLVRLLTVLDQQIHRSEGLSINDYEHSDSDVFSSIFCALESIHAVLAVMAHNEMPKQLYKEEIIERVLEFSRHQIADIMCAYDPSYRAIHRPNDNGTIEAEEDEDDDPEFGSATKRRRSAKTVKVKRSAVNKVSASVNTMLQKMCTILGLLKDLLMMEKLSDSCILQLVKTSFTTFLVDNIQLLQLKAIGLLSGIFYSYSQHRTYVIDELLQLLCKLPMSKRALRAYHLPDEEQKQIQMITALLIQLVHCSSNLPETLRQTSNGNPMLELSLEANYPTKCLEAATEACCLFWTRVLQRLANLKAQEASELKLMMENLVTDLLTTLNLPEYPGSAPILEVLCVLLLQNAGPKSKDITARSMAIDILGTIAARLKRDALFCSKENFWILQEIDKKDETEENDQKDECAICLEGKVERLFLMCQDCQRMFHADCLGVKENDISNRGWHCQICVCRKQLLVLQSYCKSHCKNDGKKDKNRTEKKSDSSFSITEPEIIQQLLLNYLQEASSADDAHLFVRWFYLCLWYKDDPNSEQKLMYYVARLKSNEIVRDSGSVSSLLKRDLVKKVTLALGQNNSFSRGFDTILNMLLVGLREHSPVIRAKALRAVSIIVEADPEVLRDKRVQLAVEGRFCDSAISVREAALELVGRHIASHPDVGLQYFDKVAERIKDTGVSVRKRAIKIIRDMCTSNPNFSEFTRACIEIISRVGDEESSIQDLVCKTFYEFWFEEPSGSQMQGYGVGSSVPLEVARKTEQIVEMMKRMPNHQYLVTVITRNLVLDFFPQSAKAVGINPQSLASVRKRCELMCKCLLERILQVEEMSGQEIEMRGLSYVLVLHSFCTVDPTICAPASDPSQFVVTLQPYLKSHSDNKAVAKLLESIIYIIDSVLPLLRKLPQSVIEELEQDLKHMIVRHSFLTVVHACIKCLCAVSRIAGKGATVVEYLIQVFFKRLDALAVENKQQVGRSLFCLGLLIRYGHSLLSSSGNRVVDVAHSINLFKKYLHMDDFVLKVRALQALGFVLIARPEFMLEKDIGKMLEVTLSSSSDDRIKMQSLQNMYEYLLDAESQLGADAVDNKTVHYSVEGGQVVPVAAGAGDTNICGGIVQLYWDNILGRCLDFNEQIRQTALKIVEVVLRQGLVHPITCVPYLIALETDPLEVNSKLAHHLLMNMNEKYPAFFESRLGDGLQMSFLFTQSISSSSGHVNATKPSSNAKGKTDPASLTQARLGVSRIYKLIRGNRISRNKFMSSIVRKFDNPNWSTSVIPFLMHCTEVLALLPFTLPDEPLYLIYAINRVIQVRAGALEAKLKALSLHLSQRVASRENGKVRDESSAQPIIHNEMASMNMSETNYEEVASPNHMFLVDLNGTVKPEPEDGKVTSDQGEPSGISKEEEQIIQPDCLCAIALQLLLKLKRHLKIVYSLNDARCQAFSPNEPLKAGDVFSRQSIPFNISDTRTTLPTTYQELVEIYQDFKNALKEDTVDYSTYTANIKRKRPTPRKHYCAPAEATMLSRMFVPTATKQTNPHHESPTKMLKSHGQPSQATKPRDRC</sequence>
<feature type="compositionally biased region" description="Acidic residues" evidence="11">
    <location>
        <begin position="358"/>
        <end position="368"/>
    </location>
</feature>
<dbReference type="EnsemblPlants" id="evm.model.10.1749">
    <property type="protein sequence ID" value="cds.evm.model.10.1749"/>
    <property type="gene ID" value="evm.TU.10.1749"/>
</dbReference>
<dbReference type="GO" id="GO:0051177">
    <property type="term" value="P:meiotic sister chromatid cohesion"/>
    <property type="evidence" value="ECO:0007669"/>
    <property type="project" value="EnsemblPlants"/>
</dbReference>
<keyword evidence="6" id="KW-0862">Zinc</keyword>
<dbReference type="Gene3D" id="3.30.40.10">
    <property type="entry name" value="Zinc/RING finger domain, C3HC4 (zinc finger)"/>
    <property type="match status" value="1"/>
</dbReference>
<dbReference type="SUPFAM" id="SSF57903">
    <property type="entry name" value="FYVE/PHD zinc finger"/>
    <property type="match status" value="1"/>
</dbReference>
<dbReference type="EMBL" id="UZAU01000821">
    <property type="status" value="NOT_ANNOTATED_CDS"/>
    <property type="molecule type" value="Genomic_DNA"/>
</dbReference>
<dbReference type="InterPro" id="IPR026003">
    <property type="entry name" value="Cohesin_HEAT"/>
</dbReference>
<dbReference type="Pfam" id="PF00628">
    <property type="entry name" value="PHD"/>
    <property type="match status" value="1"/>
</dbReference>
<keyword evidence="4 10" id="KW-0677">Repeat</keyword>
<name>A0A803QKS3_CANSA</name>
<dbReference type="GO" id="GO:0003682">
    <property type="term" value="F:chromatin binding"/>
    <property type="evidence" value="ECO:0007669"/>
    <property type="project" value="TreeGrafter"/>
</dbReference>
<evidence type="ECO:0000256" key="5">
    <source>
        <dbReference type="ARBA" id="ARBA00022771"/>
    </source>
</evidence>
<dbReference type="Gramene" id="evm.model.10.1749">
    <property type="protein sequence ID" value="cds.evm.model.10.1749"/>
    <property type="gene ID" value="evm.TU.10.1749"/>
</dbReference>
<feature type="region of interest" description="Disordered" evidence="11">
    <location>
        <begin position="1622"/>
        <end position="1642"/>
    </location>
</feature>
<evidence type="ECO:0000256" key="10">
    <source>
        <dbReference type="RuleBase" id="RU364107"/>
    </source>
</evidence>
<dbReference type="GO" id="GO:0061775">
    <property type="term" value="F:cohesin loader activity"/>
    <property type="evidence" value="ECO:0007669"/>
    <property type="project" value="InterPro"/>
</dbReference>
<keyword evidence="8 10" id="KW-0131">Cell cycle</keyword>
<dbReference type="Gene3D" id="1.25.10.10">
    <property type="entry name" value="Leucine-rich Repeat Variant"/>
    <property type="match status" value="1"/>
</dbReference>
<dbReference type="PANTHER" id="PTHR21704">
    <property type="entry name" value="NIPPED-B-LIKE PROTEIN DELANGIN SCC2-RELATED"/>
    <property type="match status" value="1"/>
</dbReference>
<dbReference type="InterPro" id="IPR011989">
    <property type="entry name" value="ARM-like"/>
</dbReference>
<dbReference type="InterPro" id="IPR001965">
    <property type="entry name" value="Znf_PHD"/>
</dbReference>
<dbReference type="InterPro" id="IPR019786">
    <property type="entry name" value="Zinc_finger_PHD-type_CS"/>
</dbReference>
<dbReference type="InterPro" id="IPR024986">
    <property type="entry name" value="Nipped-B_C"/>
</dbReference>